<comment type="caution">
    <text evidence="1">The sequence shown here is derived from an EMBL/GenBank/DDBJ whole genome shotgun (WGS) entry which is preliminary data.</text>
</comment>
<evidence type="ECO:0000313" key="1">
    <source>
        <dbReference type="EMBL" id="MDT7832014.1"/>
    </source>
</evidence>
<accession>A0ABU3LFP8</accession>
<protein>
    <submittedName>
        <fullName evidence="1">DUF6048 family protein</fullName>
    </submittedName>
</protein>
<dbReference type="RefSeq" id="WP_349241266.1">
    <property type="nucleotide sequence ID" value="NZ_JAVTTO010000002.1"/>
</dbReference>
<dbReference type="EMBL" id="JAVTTO010000002">
    <property type="protein sequence ID" value="MDT7832014.1"/>
    <property type="molecule type" value="Genomic_DNA"/>
</dbReference>
<evidence type="ECO:0000313" key="2">
    <source>
        <dbReference type="Proteomes" id="UP001257277"/>
    </source>
</evidence>
<sequence>MVLVCTSIYAQKPVDTKAVKKDTTVYKTPYGLRLGIDISKPIKAVFDDTFKGFEIVGDYRLTKTFYLAAEIGYEEETTQEDFTNSISKGNYIRIGGNFNLYKNWLDMTNEIFFGFRYGLSIFDQTLNSYELNVGNTYFPSTTITSSQTVSGLNAHWTELMLGIKVETLPNLYLSASMSYKIMISLKEPDNFKTLFAPGFNRIFLNNAGFGFNYTISYTIPFNKK</sequence>
<proteinExistence type="predicted"/>
<gene>
    <name evidence="1" type="ORF">RQM59_06460</name>
</gene>
<organism evidence="1 2">
    <name type="scientific">Asprobacillus argus</name>
    <dbReference type="NCBI Taxonomy" id="3076534"/>
    <lineage>
        <taxon>Bacteria</taxon>
        <taxon>Pseudomonadati</taxon>
        <taxon>Bacteroidota</taxon>
        <taxon>Flavobacteriia</taxon>
        <taxon>Flavobacteriales</taxon>
        <taxon>Flavobacteriaceae</taxon>
        <taxon>Asprobacillus</taxon>
    </lineage>
</organism>
<keyword evidence="2" id="KW-1185">Reference proteome</keyword>
<dbReference type="Proteomes" id="UP001257277">
    <property type="component" value="Unassembled WGS sequence"/>
</dbReference>
<dbReference type="Pfam" id="PF19515">
    <property type="entry name" value="DUF6048"/>
    <property type="match status" value="1"/>
</dbReference>
<name>A0ABU3LFP8_9FLAO</name>
<reference evidence="1 2" key="1">
    <citation type="submission" date="2023-09" db="EMBL/GenBank/DDBJ databases">
        <title>Novel taxa isolated from Blanes Bay.</title>
        <authorList>
            <person name="Rey-Velasco X."/>
            <person name="Lucena T."/>
        </authorList>
    </citation>
    <scope>NUCLEOTIDE SEQUENCE [LARGE SCALE GENOMIC DNA]</scope>
    <source>
        <strain evidence="1 2">S356</strain>
    </source>
</reference>
<dbReference type="InterPro" id="IPR046111">
    <property type="entry name" value="DUF6048"/>
</dbReference>